<dbReference type="Gene3D" id="3.40.50.410">
    <property type="entry name" value="von Willebrand factor, type A domain"/>
    <property type="match status" value="1"/>
</dbReference>
<feature type="domain" description="VWFA" evidence="12">
    <location>
        <begin position="37"/>
        <end position="210"/>
    </location>
</feature>
<keyword evidence="7" id="KW-0084">Basement membrane</keyword>
<evidence type="ECO:0000256" key="2">
    <source>
        <dbReference type="ARBA" id="ARBA00022525"/>
    </source>
</evidence>
<evidence type="ECO:0000259" key="12">
    <source>
        <dbReference type="PROSITE" id="PS50234"/>
    </source>
</evidence>
<keyword evidence="8" id="KW-1015">Disulfide bond</keyword>
<dbReference type="InterPro" id="IPR003961">
    <property type="entry name" value="FN3_dom"/>
</dbReference>
<dbReference type="Pfam" id="PF00092">
    <property type="entry name" value="VWA"/>
    <property type="match status" value="1"/>
</dbReference>
<dbReference type="AlphaFoldDB" id="A0A6J2VKB3"/>
<evidence type="ECO:0000259" key="13">
    <source>
        <dbReference type="PROSITE" id="PS50853"/>
    </source>
</evidence>
<evidence type="ECO:0000313" key="14">
    <source>
        <dbReference type="Proteomes" id="UP000504632"/>
    </source>
</evidence>
<evidence type="ECO:0000256" key="7">
    <source>
        <dbReference type="ARBA" id="ARBA00022869"/>
    </source>
</evidence>
<dbReference type="SMART" id="SM00327">
    <property type="entry name" value="VWA"/>
    <property type="match status" value="1"/>
</dbReference>
<evidence type="ECO:0000256" key="4">
    <source>
        <dbReference type="ARBA" id="ARBA00022553"/>
    </source>
</evidence>
<dbReference type="InterPro" id="IPR036116">
    <property type="entry name" value="FN3_sf"/>
</dbReference>
<dbReference type="SUPFAM" id="SSF49265">
    <property type="entry name" value="Fibronectin type III"/>
    <property type="match status" value="2"/>
</dbReference>
<dbReference type="GeneID" id="115814640"/>
<dbReference type="SMART" id="SM00060">
    <property type="entry name" value="FN3"/>
    <property type="match status" value="3"/>
</dbReference>
<evidence type="ECO:0000256" key="10">
    <source>
        <dbReference type="ARBA" id="ARBA00046169"/>
    </source>
</evidence>
<keyword evidence="3" id="KW-0272">Extracellular matrix</keyword>
<dbReference type="PROSITE" id="PS50853">
    <property type="entry name" value="FN3"/>
    <property type="match status" value="2"/>
</dbReference>
<keyword evidence="6" id="KW-0677">Repeat</keyword>
<proteinExistence type="predicted"/>
<feature type="domain" description="Fibronectin type-III" evidence="13">
    <location>
        <begin position="324"/>
        <end position="416"/>
    </location>
</feature>
<dbReference type="PANTHER" id="PTHR24020">
    <property type="entry name" value="COLLAGEN ALPHA"/>
    <property type="match status" value="1"/>
</dbReference>
<protein>
    <recommendedName>
        <fullName evidence="9">von Willebrand factor A domain-containing protein 1</fullName>
    </recommendedName>
</protein>
<evidence type="ECO:0000256" key="1">
    <source>
        <dbReference type="ARBA" id="ARBA00004302"/>
    </source>
</evidence>
<name>A0A6J2VKB3_CHACN</name>
<gene>
    <name evidence="15" type="primary">LOC115814640</name>
</gene>
<dbReference type="InParanoid" id="A0A6J2VKB3"/>
<dbReference type="GO" id="GO:0005604">
    <property type="term" value="C:basement membrane"/>
    <property type="evidence" value="ECO:0007669"/>
    <property type="project" value="UniProtKB-SubCell"/>
</dbReference>
<dbReference type="PROSITE" id="PS50234">
    <property type="entry name" value="VWFA"/>
    <property type="match status" value="1"/>
</dbReference>
<organism evidence="14 15">
    <name type="scientific">Chanos chanos</name>
    <name type="common">Milkfish</name>
    <name type="synonym">Mugil chanos</name>
    <dbReference type="NCBI Taxonomy" id="29144"/>
    <lineage>
        <taxon>Eukaryota</taxon>
        <taxon>Metazoa</taxon>
        <taxon>Chordata</taxon>
        <taxon>Craniata</taxon>
        <taxon>Vertebrata</taxon>
        <taxon>Euteleostomi</taxon>
        <taxon>Actinopterygii</taxon>
        <taxon>Neopterygii</taxon>
        <taxon>Teleostei</taxon>
        <taxon>Ostariophysi</taxon>
        <taxon>Gonorynchiformes</taxon>
        <taxon>Chanidae</taxon>
        <taxon>Chanos</taxon>
    </lineage>
</organism>
<dbReference type="InterPro" id="IPR002035">
    <property type="entry name" value="VWF_A"/>
</dbReference>
<evidence type="ECO:0000256" key="11">
    <source>
        <dbReference type="SAM" id="SignalP"/>
    </source>
</evidence>
<feature type="signal peptide" evidence="11">
    <location>
        <begin position="1"/>
        <end position="22"/>
    </location>
</feature>
<keyword evidence="5 11" id="KW-0732">Signal</keyword>
<dbReference type="InterPro" id="IPR036465">
    <property type="entry name" value="vWFA_dom_sf"/>
</dbReference>
<accession>A0A6J2VKB3</accession>
<feature type="domain" description="Fibronectin type-III" evidence="13">
    <location>
        <begin position="215"/>
        <end position="321"/>
    </location>
</feature>
<feature type="chain" id="PRO_5026875625" description="von Willebrand factor A domain-containing protein 1" evidence="11">
    <location>
        <begin position="23"/>
        <end position="499"/>
    </location>
</feature>
<comment type="function">
    <text evidence="10">Promotes matrix assembly. Involved in the organization of skeletal muscles and in the formation of neuromuscular junctions.</text>
</comment>
<evidence type="ECO:0000256" key="3">
    <source>
        <dbReference type="ARBA" id="ARBA00022530"/>
    </source>
</evidence>
<dbReference type="PRINTS" id="PR00453">
    <property type="entry name" value="VWFADOMAIN"/>
</dbReference>
<dbReference type="Gene3D" id="2.60.40.10">
    <property type="entry name" value="Immunoglobulins"/>
    <property type="match status" value="3"/>
</dbReference>
<evidence type="ECO:0000313" key="15">
    <source>
        <dbReference type="RefSeq" id="XP_030633410.1"/>
    </source>
</evidence>
<dbReference type="Pfam" id="PF00041">
    <property type="entry name" value="fn3"/>
    <property type="match status" value="1"/>
</dbReference>
<keyword evidence="2" id="KW-0964">Secreted</keyword>
<dbReference type="PANTHER" id="PTHR24020:SF77">
    <property type="entry name" value="VON WILLEBRAND FACTOR A DOMAIN-CONTAINING PROTEIN 1"/>
    <property type="match status" value="1"/>
</dbReference>
<evidence type="ECO:0000256" key="8">
    <source>
        <dbReference type="ARBA" id="ARBA00023157"/>
    </source>
</evidence>
<dbReference type="Proteomes" id="UP000504632">
    <property type="component" value="Chromosome 6"/>
</dbReference>
<dbReference type="RefSeq" id="XP_030633410.1">
    <property type="nucleotide sequence ID" value="XM_030777550.1"/>
</dbReference>
<evidence type="ECO:0000256" key="9">
    <source>
        <dbReference type="ARBA" id="ARBA00029542"/>
    </source>
</evidence>
<reference evidence="15" key="1">
    <citation type="submission" date="2025-08" db="UniProtKB">
        <authorList>
            <consortium name="RefSeq"/>
        </authorList>
    </citation>
    <scope>IDENTIFICATION</scope>
</reference>
<dbReference type="InterPro" id="IPR050525">
    <property type="entry name" value="ECM_Assembly_Org"/>
</dbReference>
<keyword evidence="4" id="KW-0597">Phosphoprotein</keyword>
<sequence>MMAKIAVTWLFLVAVLPRSTDMQGATPGSALNCCEGDLLLLLDSSGSVSSYEYSRLLNFLSELLLPFQIGQNNVRVGLLQVGTEPRLEFGLDTYNNQVDLQEALLNTQQLQGDTNTALALGLAQELLTRPSETESLPRVLVWLTDGVNPGAVEESMMALQDNGVSVLVVSTGHGNYQLLRKVVSPPIEAHLYFVDVDDLGIITEDLRDAIIELLRAEKLQVRDVTSRSAMLHWRPILRGGLGYYELQYGPARGSGGGGQGSTNSGASTSGGRYHKLILSGESSQTELTDLQSDTTYTAWLRPESNLDFLKTLSATFRTLPEILSPSSVTVSESGTDSVRVSWGPLQPASVRSYTVEYGAIPRGEVRTATLNNHQSSMLLTRLQPDTQYLVTVSALHSNGQEKAMSVKACTQEVLPGLADLQLTPVGQDSVQVQWRGQGEGLQGYWVKWNAGRDSASSSMYLPPNSLSTLLTRVSPASRVCVSPVYRTARGEGLCCTTHT</sequence>
<dbReference type="InterPro" id="IPR013783">
    <property type="entry name" value="Ig-like_fold"/>
</dbReference>
<dbReference type="SUPFAM" id="SSF53300">
    <property type="entry name" value="vWA-like"/>
    <property type="match status" value="1"/>
</dbReference>
<keyword evidence="14" id="KW-1185">Reference proteome</keyword>
<dbReference type="CDD" id="cd00063">
    <property type="entry name" value="FN3"/>
    <property type="match status" value="1"/>
</dbReference>
<evidence type="ECO:0000256" key="6">
    <source>
        <dbReference type="ARBA" id="ARBA00022737"/>
    </source>
</evidence>
<evidence type="ECO:0000256" key="5">
    <source>
        <dbReference type="ARBA" id="ARBA00022729"/>
    </source>
</evidence>
<dbReference type="OrthoDB" id="9949424at2759"/>
<comment type="subcellular location">
    <subcellularLocation>
        <location evidence="1">Secreted</location>
        <location evidence="1">Extracellular space</location>
        <location evidence="1">Extracellular matrix</location>
        <location evidence="1">Basement membrane</location>
    </subcellularLocation>
</comment>